<evidence type="ECO:0000313" key="4">
    <source>
        <dbReference type="EMBL" id="MBB5957980.1"/>
    </source>
</evidence>
<dbReference type="CDD" id="cd07043">
    <property type="entry name" value="STAS_anti-anti-sigma_factors"/>
    <property type="match status" value="1"/>
</dbReference>
<keyword evidence="5" id="KW-1185">Reference proteome</keyword>
<dbReference type="SUPFAM" id="SSF52091">
    <property type="entry name" value="SpoIIaa-like"/>
    <property type="match status" value="1"/>
</dbReference>
<dbReference type="RefSeq" id="WP_184693572.1">
    <property type="nucleotide sequence ID" value="NZ_JACHJN010000007.1"/>
</dbReference>
<dbReference type="InterPro" id="IPR002645">
    <property type="entry name" value="STAS_dom"/>
</dbReference>
<name>A0A841CLK2_9PSEU</name>
<organism evidence="4 5">
    <name type="scientific">Saccharothrix tamanrassetensis</name>
    <dbReference type="NCBI Taxonomy" id="1051531"/>
    <lineage>
        <taxon>Bacteria</taxon>
        <taxon>Bacillati</taxon>
        <taxon>Actinomycetota</taxon>
        <taxon>Actinomycetes</taxon>
        <taxon>Pseudonocardiales</taxon>
        <taxon>Pseudonocardiaceae</taxon>
        <taxon>Saccharothrix</taxon>
    </lineage>
</organism>
<reference evidence="4 5" key="1">
    <citation type="submission" date="2020-08" db="EMBL/GenBank/DDBJ databases">
        <title>Genomic Encyclopedia of Type Strains, Phase III (KMG-III): the genomes of soil and plant-associated and newly described type strains.</title>
        <authorList>
            <person name="Whitman W."/>
        </authorList>
    </citation>
    <scope>NUCLEOTIDE SEQUENCE [LARGE SCALE GENOMIC DNA]</scope>
    <source>
        <strain evidence="4 5">CECT 8640</strain>
    </source>
</reference>
<gene>
    <name evidence="4" type="ORF">FHS29_004588</name>
</gene>
<dbReference type="InterPro" id="IPR036513">
    <property type="entry name" value="STAS_dom_sf"/>
</dbReference>
<dbReference type="PANTHER" id="PTHR33495:SF2">
    <property type="entry name" value="ANTI-SIGMA FACTOR ANTAGONIST TM_1081-RELATED"/>
    <property type="match status" value="1"/>
</dbReference>
<dbReference type="PROSITE" id="PS50801">
    <property type="entry name" value="STAS"/>
    <property type="match status" value="1"/>
</dbReference>
<comment type="similarity">
    <text evidence="1 2">Belongs to the anti-sigma-factor antagonist family.</text>
</comment>
<accession>A0A841CLK2</accession>
<evidence type="ECO:0000256" key="1">
    <source>
        <dbReference type="ARBA" id="ARBA00009013"/>
    </source>
</evidence>
<dbReference type="Proteomes" id="UP000547510">
    <property type="component" value="Unassembled WGS sequence"/>
</dbReference>
<comment type="caution">
    <text evidence="4">The sequence shown here is derived from an EMBL/GenBank/DDBJ whole genome shotgun (WGS) entry which is preliminary data.</text>
</comment>
<evidence type="ECO:0000256" key="2">
    <source>
        <dbReference type="RuleBase" id="RU003749"/>
    </source>
</evidence>
<dbReference type="Gene3D" id="3.30.750.24">
    <property type="entry name" value="STAS domain"/>
    <property type="match status" value="1"/>
</dbReference>
<dbReference type="AlphaFoldDB" id="A0A841CLK2"/>
<feature type="domain" description="STAS" evidence="3">
    <location>
        <begin position="12"/>
        <end position="121"/>
    </location>
</feature>
<dbReference type="PANTHER" id="PTHR33495">
    <property type="entry name" value="ANTI-SIGMA FACTOR ANTAGONIST TM_1081-RELATED-RELATED"/>
    <property type="match status" value="1"/>
</dbReference>
<evidence type="ECO:0000313" key="5">
    <source>
        <dbReference type="Proteomes" id="UP000547510"/>
    </source>
</evidence>
<sequence>MGDTCTETSPATTIRVDLHDGTAVVRVTGEIDMACEKPVRAAIFEQLHQRPAGLVVDLTGIDFFGSTGIQLLVEAIAHAQRLGVALAVATDRRAVLRPLEITHMSQAVVIYPTVQAGLDALRADGVRADGVRAARHRSSAGVA</sequence>
<proteinExistence type="inferred from homology"/>
<dbReference type="NCBIfam" id="TIGR00377">
    <property type="entry name" value="ant_ant_sig"/>
    <property type="match status" value="1"/>
</dbReference>
<dbReference type="InterPro" id="IPR003658">
    <property type="entry name" value="Anti-sigma_ant"/>
</dbReference>
<protein>
    <recommendedName>
        <fullName evidence="2">Anti-sigma factor antagonist</fullName>
    </recommendedName>
</protein>
<dbReference type="GO" id="GO:0043856">
    <property type="term" value="F:anti-sigma factor antagonist activity"/>
    <property type="evidence" value="ECO:0007669"/>
    <property type="project" value="InterPro"/>
</dbReference>
<dbReference type="Pfam" id="PF01740">
    <property type="entry name" value="STAS"/>
    <property type="match status" value="1"/>
</dbReference>
<dbReference type="EMBL" id="JACHJN010000007">
    <property type="protein sequence ID" value="MBB5957980.1"/>
    <property type="molecule type" value="Genomic_DNA"/>
</dbReference>
<evidence type="ECO:0000259" key="3">
    <source>
        <dbReference type="PROSITE" id="PS50801"/>
    </source>
</evidence>